<gene>
    <name evidence="2" type="ordered locus">Veis_4217</name>
</gene>
<protein>
    <submittedName>
        <fullName evidence="2">Uncharacterized protein</fullName>
    </submittedName>
</protein>
<dbReference type="STRING" id="391735.Veis_4217"/>
<dbReference type="AlphaFoldDB" id="A1WQL5"/>
<evidence type="ECO:0000256" key="1">
    <source>
        <dbReference type="SAM" id="MobiDB-lite"/>
    </source>
</evidence>
<dbReference type="HOGENOM" id="CLU_2588762_0_0_4"/>
<feature type="compositionally biased region" description="Basic and acidic residues" evidence="1">
    <location>
        <begin position="49"/>
        <end position="63"/>
    </location>
</feature>
<evidence type="ECO:0000313" key="2">
    <source>
        <dbReference type="EMBL" id="ABM59922.1"/>
    </source>
</evidence>
<dbReference type="EMBL" id="CP000542">
    <property type="protein sequence ID" value="ABM59922.1"/>
    <property type="molecule type" value="Genomic_DNA"/>
</dbReference>
<organism evidence="2 3">
    <name type="scientific">Verminephrobacter eiseniae (strain EF01-2)</name>
    <dbReference type="NCBI Taxonomy" id="391735"/>
    <lineage>
        <taxon>Bacteria</taxon>
        <taxon>Pseudomonadati</taxon>
        <taxon>Pseudomonadota</taxon>
        <taxon>Betaproteobacteria</taxon>
        <taxon>Burkholderiales</taxon>
        <taxon>Comamonadaceae</taxon>
        <taxon>Verminephrobacter</taxon>
    </lineage>
</organism>
<sequence>MSCGHAPPAWFQDLTVWMPTWVETNCSPPRAAAQGRHGGGRHAYCRAQFHEEQDGARDPEMHQSNKGNQWRVSGTRAADL</sequence>
<dbReference type="KEGG" id="vei:Veis_4217"/>
<proteinExistence type="predicted"/>
<accession>A1WQL5</accession>
<keyword evidence="3" id="KW-1185">Reference proteome</keyword>
<dbReference type="Proteomes" id="UP000000374">
    <property type="component" value="Chromosome"/>
</dbReference>
<evidence type="ECO:0000313" key="3">
    <source>
        <dbReference type="Proteomes" id="UP000000374"/>
    </source>
</evidence>
<feature type="region of interest" description="Disordered" evidence="1">
    <location>
        <begin position="49"/>
        <end position="80"/>
    </location>
</feature>
<reference evidence="3" key="1">
    <citation type="submission" date="2006-12" db="EMBL/GenBank/DDBJ databases">
        <title>Complete sequence of chromosome 1 of Verminephrobacter eiseniae EF01-2.</title>
        <authorList>
            <person name="Copeland A."/>
            <person name="Lucas S."/>
            <person name="Lapidus A."/>
            <person name="Barry K."/>
            <person name="Detter J.C."/>
            <person name="Glavina del Rio T."/>
            <person name="Dalin E."/>
            <person name="Tice H."/>
            <person name="Pitluck S."/>
            <person name="Chertkov O."/>
            <person name="Brettin T."/>
            <person name="Bruce D."/>
            <person name="Han C."/>
            <person name="Tapia R."/>
            <person name="Gilna P."/>
            <person name="Schmutz J."/>
            <person name="Larimer F."/>
            <person name="Land M."/>
            <person name="Hauser L."/>
            <person name="Kyrpides N."/>
            <person name="Kim E."/>
            <person name="Stahl D."/>
            <person name="Richardson P."/>
        </authorList>
    </citation>
    <scope>NUCLEOTIDE SEQUENCE [LARGE SCALE GENOMIC DNA]</scope>
    <source>
        <strain evidence="3">EF01-2</strain>
    </source>
</reference>
<name>A1WQL5_VEREI</name>